<dbReference type="AlphaFoldDB" id="A0A3M7SCS9"/>
<proteinExistence type="predicted"/>
<reference evidence="1 2" key="1">
    <citation type="journal article" date="2018" name="Sci. Rep.">
        <title>Genomic signatures of local adaptation to the degree of environmental predictability in rotifers.</title>
        <authorList>
            <person name="Franch-Gras L."/>
            <person name="Hahn C."/>
            <person name="Garcia-Roger E.M."/>
            <person name="Carmona M.J."/>
            <person name="Serra M."/>
            <person name="Gomez A."/>
        </authorList>
    </citation>
    <scope>NUCLEOTIDE SEQUENCE [LARGE SCALE GENOMIC DNA]</scope>
    <source>
        <strain evidence="1">HYR1</strain>
    </source>
</reference>
<accession>A0A3M7SCS9</accession>
<protein>
    <submittedName>
        <fullName evidence="1">Uncharacterized protein</fullName>
    </submittedName>
</protein>
<organism evidence="1 2">
    <name type="scientific">Brachionus plicatilis</name>
    <name type="common">Marine rotifer</name>
    <name type="synonym">Brachionus muelleri</name>
    <dbReference type="NCBI Taxonomy" id="10195"/>
    <lineage>
        <taxon>Eukaryota</taxon>
        <taxon>Metazoa</taxon>
        <taxon>Spiralia</taxon>
        <taxon>Gnathifera</taxon>
        <taxon>Rotifera</taxon>
        <taxon>Eurotatoria</taxon>
        <taxon>Monogononta</taxon>
        <taxon>Pseudotrocha</taxon>
        <taxon>Ploima</taxon>
        <taxon>Brachionidae</taxon>
        <taxon>Brachionus</taxon>
    </lineage>
</organism>
<comment type="caution">
    <text evidence="1">The sequence shown here is derived from an EMBL/GenBank/DDBJ whole genome shotgun (WGS) entry which is preliminary data.</text>
</comment>
<name>A0A3M7SCS9_BRAPC</name>
<dbReference type="Proteomes" id="UP000276133">
    <property type="component" value="Unassembled WGS sequence"/>
</dbReference>
<evidence type="ECO:0000313" key="1">
    <source>
        <dbReference type="EMBL" id="RNA33457.1"/>
    </source>
</evidence>
<evidence type="ECO:0000313" key="2">
    <source>
        <dbReference type="Proteomes" id="UP000276133"/>
    </source>
</evidence>
<gene>
    <name evidence="1" type="ORF">BpHYR1_012524</name>
</gene>
<keyword evidence="2" id="KW-1185">Reference proteome</keyword>
<dbReference type="EMBL" id="REGN01001634">
    <property type="protein sequence ID" value="RNA33457.1"/>
    <property type="molecule type" value="Genomic_DNA"/>
</dbReference>
<sequence>MFLSKPCGQEFMKFDFFRNGNKSSSRGHVEVYDQMIKCSIKNFDHKLQHALKRSLFLKIVNGLNEINNFVEENNNFCPKYNILKTKGLVAYMANWPGQLTFCQLVAKKPNLLAVNYFTWPQI</sequence>